<dbReference type="InterPro" id="IPR051591">
    <property type="entry name" value="UPF0224_FAM112_RNA_Proc"/>
</dbReference>
<evidence type="ECO:0000259" key="5">
    <source>
        <dbReference type="PROSITE" id="PS51800"/>
    </source>
</evidence>
<evidence type="ECO:0000256" key="1">
    <source>
        <dbReference type="ARBA" id="ARBA00022723"/>
    </source>
</evidence>
<dbReference type="GO" id="GO:0005689">
    <property type="term" value="C:U12-type spliceosomal complex"/>
    <property type="evidence" value="ECO:0007669"/>
    <property type="project" value="TreeGrafter"/>
</dbReference>
<dbReference type="KEGG" id="aten:116298156"/>
<dbReference type="GO" id="GO:0008270">
    <property type="term" value="F:zinc ion binding"/>
    <property type="evidence" value="ECO:0007669"/>
    <property type="project" value="UniProtKB-KW"/>
</dbReference>
<dbReference type="GO" id="GO:0005829">
    <property type="term" value="C:cytosol"/>
    <property type="evidence" value="ECO:0007669"/>
    <property type="project" value="TreeGrafter"/>
</dbReference>
<dbReference type="InParanoid" id="A0A6P8I1G6"/>
<protein>
    <submittedName>
        <fullName evidence="7">U11/U12 small nuclear ribonucleoprotein 48 kDa protein-like</fullName>
    </submittedName>
</protein>
<feature type="compositionally biased region" description="Basic and acidic residues" evidence="4">
    <location>
        <begin position="302"/>
        <end position="316"/>
    </location>
</feature>
<keyword evidence="3" id="KW-0862">Zinc</keyword>
<evidence type="ECO:0000313" key="6">
    <source>
        <dbReference type="Proteomes" id="UP000515163"/>
    </source>
</evidence>
<feature type="compositionally biased region" description="Basic and acidic residues" evidence="4">
    <location>
        <begin position="323"/>
        <end position="347"/>
    </location>
</feature>
<evidence type="ECO:0000313" key="7">
    <source>
        <dbReference type="RefSeq" id="XP_031562394.1"/>
    </source>
</evidence>
<name>A0A6P8I1G6_ACTTE</name>
<dbReference type="PANTHER" id="PTHR21402:SF10">
    <property type="entry name" value="U11_U12 SMALL NUCLEAR RIBONUCLEOPROTEIN 48 KDA PROTEIN"/>
    <property type="match status" value="1"/>
</dbReference>
<keyword evidence="6" id="KW-1185">Reference proteome</keyword>
<dbReference type="PROSITE" id="PS51800">
    <property type="entry name" value="ZF_CHHC_U11_48K"/>
    <property type="match status" value="1"/>
</dbReference>
<dbReference type="RefSeq" id="XP_031562394.1">
    <property type="nucleotide sequence ID" value="XM_031706534.1"/>
</dbReference>
<dbReference type="Proteomes" id="UP000515163">
    <property type="component" value="Unplaced"/>
</dbReference>
<accession>A0A6P8I1G6</accession>
<evidence type="ECO:0000256" key="4">
    <source>
        <dbReference type="SAM" id="MobiDB-lite"/>
    </source>
</evidence>
<keyword evidence="1" id="KW-0479">Metal-binding</keyword>
<dbReference type="OrthoDB" id="69229at2759"/>
<evidence type="ECO:0000256" key="2">
    <source>
        <dbReference type="ARBA" id="ARBA00022771"/>
    </source>
</evidence>
<gene>
    <name evidence="7" type="primary">LOC116298156</name>
</gene>
<feature type="domain" description="CHHC U11-48K-type" evidence="5">
    <location>
        <begin position="41"/>
        <end position="68"/>
    </location>
</feature>
<dbReference type="GO" id="GO:0005654">
    <property type="term" value="C:nucleoplasm"/>
    <property type="evidence" value="ECO:0007669"/>
    <property type="project" value="TreeGrafter"/>
</dbReference>
<dbReference type="GeneID" id="116298156"/>
<dbReference type="InterPro" id="IPR022776">
    <property type="entry name" value="TRM13/UPF0224_CHHC_Znf_dom"/>
</dbReference>
<sequence>MERVQTINDISTFLEKSREDLYQILDKIGWDKEGLEKDAKKAVCPIDSSHVMPSSSLADHIEKCRLKKEFVDPKEVCPSSHFFYKNSLAVVPVLIDKKKYESFKCIKKEPDRETSAAKDGNKPWECIPSNMDDIVEGAPSSPHLTTKYEQSNIQNTRPNAESAISTAAQGKTHFNGEDSLQDVQTSSDLQLPMPKVQFDLSSEQRLAVYDYVVQTAKAIKRRAAEDELEELQNIAENTGDERGGAAVPKSHLDTLAEMRDYKRRRQSYRAKNVHMTKRSNIEVMRDLIETQMKMLEELNQDEDNKSTKEGQRTRFDQDDDEDTSRIERSRERRKEERHRNRDSEKSSRHTSVK</sequence>
<proteinExistence type="predicted"/>
<evidence type="ECO:0000256" key="3">
    <source>
        <dbReference type="ARBA" id="ARBA00022833"/>
    </source>
</evidence>
<dbReference type="FunCoup" id="A0A6P8I1G6">
    <property type="interactions" value="2504"/>
</dbReference>
<keyword evidence="2" id="KW-0863">Zinc-finger</keyword>
<feature type="region of interest" description="Disordered" evidence="4">
    <location>
        <begin position="298"/>
        <end position="353"/>
    </location>
</feature>
<dbReference type="PANTHER" id="PTHR21402">
    <property type="entry name" value="GAMETOCYTE SPECIFIC FACTOR 1-RELATED"/>
    <property type="match status" value="1"/>
</dbReference>
<organism evidence="6 7">
    <name type="scientific">Actinia tenebrosa</name>
    <name type="common">Australian red waratah sea anemone</name>
    <dbReference type="NCBI Taxonomy" id="6105"/>
    <lineage>
        <taxon>Eukaryota</taxon>
        <taxon>Metazoa</taxon>
        <taxon>Cnidaria</taxon>
        <taxon>Anthozoa</taxon>
        <taxon>Hexacorallia</taxon>
        <taxon>Actiniaria</taxon>
        <taxon>Actiniidae</taxon>
        <taxon>Actinia</taxon>
    </lineage>
</organism>
<dbReference type="Pfam" id="PF05253">
    <property type="entry name" value="zf-U11-48K"/>
    <property type="match status" value="1"/>
</dbReference>
<dbReference type="AlphaFoldDB" id="A0A6P8I1G6"/>
<reference evidence="7" key="1">
    <citation type="submission" date="2025-08" db="UniProtKB">
        <authorList>
            <consortium name="RefSeq"/>
        </authorList>
    </citation>
    <scope>IDENTIFICATION</scope>
    <source>
        <tissue evidence="7">Tentacle</tissue>
    </source>
</reference>